<evidence type="ECO:0000259" key="11">
    <source>
        <dbReference type="PROSITE" id="PS51293"/>
    </source>
</evidence>
<dbReference type="PROSITE" id="PS51293">
    <property type="entry name" value="SANT"/>
    <property type="match status" value="1"/>
</dbReference>
<dbReference type="GO" id="GO:0032991">
    <property type="term" value="C:protein-containing complex"/>
    <property type="evidence" value="ECO:0007669"/>
    <property type="project" value="UniProtKB-ARBA"/>
</dbReference>
<comment type="subcellular location">
    <subcellularLocation>
        <location evidence="1">Nucleus</location>
    </subcellularLocation>
</comment>
<dbReference type="Proteomes" id="UP000252519">
    <property type="component" value="Unassembled WGS sequence"/>
</dbReference>
<evidence type="ECO:0000313" key="13">
    <source>
        <dbReference type="Proteomes" id="UP000252519"/>
    </source>
</evidence>
<dbReference type="Pfam" id="PF00249">
    <property type="entry name" value="Myb_DNA-binding"/>
    <property type="match status" value="1"/>
</dbReference>
<evidence type="ECO:0000256" key="7">
    <source>
        <dbReference type="ARBA" id="ARBA00023125"/>
    </source>
</evidence>
<feature type="compositionally biased region" description="Basic and acidic residues" evidence="10">
    <location>
        <begin position="206"/>
        <end position="219"/>
    </location>
</feature>
<dbReference type="GO" id="GO:0008270">
    <property type="term" value="F:zinc ion binding"/>
    <property type="evidence" value="ECO:0007669"/>
    <property type="project" value="UniProtKB-KW"/>
</dbReference>
<feature type="coiled-coil region" evidence="9">
    <location>
        <begin position="25"/>
        <end position="73"/>
    </location>
</feature>
<dbReference type="FunFam" id="1.10.10.60:FF:000012">
    <property type="entry name" value="Metastasis-associated 1 family, member 3"/>
    <property type="match status" value="1"/>
</dbReference>
<gene>
    <name evidence="12" type="ORF">ANCCAN_21245</name>
</gene>
<evidence type="ECO:0000256" key="8">
    <source>
        <dbReference type="ARBA" id="ARBA00023242"/>
    </source>
</evidence>
<keyword evidence="9" id="KW-0175">Coiled coil</keyword>
<dbReference type="GO" id="GO:0000785">
    <property type="term" value="C:chromatin"/>
    <property type="evidence" value="ECO:0007669"/>
    <property type="project" value="TreeGrafter"/>
</dbReference>
<protein>
    <submittedName>
        <fullName evidence="12">Myb-like DNA-binding domain protein</fullName>
    </submittedName>
</protein>
<comment type="similarity">
    <text evidence="2">Belongs to the N-CoR nuclear receptor corepressors family.</text>
</comment>
<comment type="caution">
    <text evidence="12">The sequence shown here is derived from an EMBL/GenBank/DDBJ whole genome shotgun (WGS) entry which is preliminary data.</text>
</comment>
<keyword evidence="4" id="KW-0479">Metal-binding</keyword>
<proteinExistence type="inferred from homology"/>
<reference evidence="12 13" key="1">
    <citation type="submission" date="2014-10" db="EMBL/GenBank/DDBJ databases">
        <title>Draft genome of the hookworm Ancylostoma caninum.</title>
        <authorList>
            <person name="Mitreva M."/>
        </authorList>
    </citation>
    <scope>NUCLEOTIDE SEQUENCE [LARGE SCALE GENOMIC DNA]</scope>
    <source>
        <strain evidence="12 13">Baltimore</strain>
    </source>
</reference>
<dbReference type="SMART" id="SM00717">
    <property type="entry name" value="SANT"/>
    <property type="match status" value="1"/>
</dbReference>
<evidence type="ECO:0000256" key="2">
    <source>
        <dbReference type="ARBA" id="ARBA00010097"/>
    </source>
</evidence>
<dbReference type="InterPro" id="IPR001005">
    <property type="entry name" value="SANT/Myb"/>
</dbReference>
<evidence type="ECO:0000256" key="1">
    <source>
        <dbReference type="ARBA" id="ARBA00004123"/>
    </source>
</evidence>
<dbReference type="PANTHER" id="PTHR13992:SF39">
    <property type="entry name" value="SMRTER, ISOFORM G"/>
    <property type="match status" value="1"/>
</dbReference>
<evidence type="ECO:0000256" key="9">
    <source>
        <dbReference type="SAM" id="Coils"/>
    </source>
</evidence>
<feature type="region of interest" description="Disordered" evidence="10">
    <location>
        <begin position="206"/>
        <end position="232"/>
    </location>
</feature>
<evidence type="ECO:0000313" key="12">
    <source>
        <dbReference type="EMBL" id="RCN32935.1"/>
    </source>
</evidence>
<keyword evidence="13" id="KW-1185">Reference proteome</keyword>
<dbReference type="Gene3D" id="1.10.10.60">
    <property type="entry name" value="Homeodomain-like"/>
    <property type="match status" value="1"/>
</dbReference>
<sequence>MKIDPSPGATALSEKETEELFPVLCKFQQAEKKATSDRLEAIEKDRKQADQQVEALTKRRERLKNIKKESEQEVKDVPNGETDERENIPLWQRIIAENKKRSPGKSRLAQKRPAQEVLFFEPVDAPGMSDLLKKQRTFGPKLRQMVEFRHRVKVACYKYNDEFYSTCMRDFLRKTERWENSPKKTARDLRNREIFERAFPEMKRTREEKERSCRNDRISLRGQDNSDDQAGSSEKVRIETFLASWTDEEKTLFRERLAAVGKNYANIAMFLENKTVKDCVLYYYLCKKRENFKAVIPKRKRKLAKTYKPPVMPTPEELAMYQLVPQDALTEAQSSASQDSKCVMCQLRIDPTTNPGRILTRSNYEMYGK</sequence>
<keyword evidence="5" id="KW-0863">Zinc-finger</keyword>
<dbReference type="SUPFAM" id="SSF46689">
    <property type="entry name" value="Homeodomain-like"/>
    <property type="match status" value="1"/>
</dbReference>
<dbReference type="STRING" id="29170.A0A368FQ56"/>
<dbReference type="InterPro" id="IPR017884">
    <property type="entry name" value="SANT_dom"/>
</dbReference>
<keyword evidence="6" id="KW-0862">Zinc</keyword>
<evidence type="ECO:0000256" key="4">
    <source>
        <dbReference type="ARBA" id="ARBA00022723"/>
    </source>
</evidence>
<dbReference type="GO" id="GO:0003677">
    <property type="term" value="F:DNA binding"/>
    <property type="evidence" value="ECO:0007669"/>
    <property type="project" value="UniProtKB-KW"/>
</dbReference>
<dbReference type="InterPro" id="IPR009057">
    <property type="entry name" value="Homeodomain-like_sf"/>
</dbReference>
<evidence type="ECO:0000256" key="5">
    <source>
        <dbReference type="ARBA" id="ARBA00022771"/>
    </source>
</evidence>
<dbReference type="GO" id="GO:0006357">
    <property type="term" value="P:regulation of transcription by RNA polymerase II"/>
    <property type="evidence" value="ECO:0007669"/>
    <property type="project" value="TreeGrafter"/>
</dbReference>
<accession>A0A368FQ56</accession>
<evidence type="ECO:0000256" key="3">
    <source>
        <dbReference type="ARBA" id="ARBA00022491"/>
    </source>
</evidence>
<name>A0A368FQ56_ANCCA</name>
<evidence type="ECO:0000256" key="6">
    <source>
        <dbReference type="ARBA" id="ARBA00022833"/>
    </source>
</evidence>
<keyword evidence="3" id="KW-0678">Repressor</keyword>
<dbReference type="AlphaFoldDB" id="A0A368FQ56"/>
<keyword evidence="7 12" id="KW-0238">DNA-binding</keyword>
<keyword evidence="8" id="KW-0539">Nucleus</keyword>
<evidence type="ECO:0000256" key="10">
    <source>
        <dbReference type="SAM" id="MobiDB-lite"/>
    </source>
</evidence>
<dbReference type="InterPro" id="IPR051571">
    <property type="entry name" value="N-CoR_corepressor"/>
</dbReference>
<dbReference type="EMBL" id="JOJR01001002">
    <property type="protein sequence ID" value="RCN32935.1"/>
    <property type="molecule type" value="Genomic_DNA"/>
</dbReference>
<dbReference type="OrthoDB" id="10258692at2759"/>
<dbReference type="GO" id="GO:0005654">
    <property type="term" value="C:nucleoplasm"/>
    <property type="evidence" value="ECO:0007669"/>
    <property type="project" value="UniProtKB-ARBA"/>
</dbReference>
<organism evidence="12 13">
    <name type="scientific">Ancylostoma caninum</name>
    <name type="common">Dog hookworm</name>
    <dbReference type="NCBI Taxonomy" id="29170"/>
    <lineage>
        <taxon>Eukaryota</taxon>
        <taxon>Metazoa</taxon>
        <taxon>Ecdysozoa</taxon>
        <taxon>Nematoda</taxon>
        <taxon>Chromadorea</taxon>
        <taxon>Rhabditida</taxon>
        <taxon>Rhabditina</taxon>
        <taxon>Rhabditomorpha</taxon>
        <taxon>Strongyloidea</taxon>
        <taxon>Ancylostomatidae</taxon>
        <taxon>Ancylostomatinae</taxon>
        <taxon>Ancylostoma</taxon>
    </lineage>
</organism>
<feature type="domain" description="SANT" evidence="11">
    <location>
        <begin position="240"/>
        <end position="291"/>
    </location>
</feature>
<dbReference type="PANTHER" id="PTHR13992">
    <property type="entry name" value="NUCLEAR RECEPTOR CO-REPRESSOR RELATED NCOR"/>
    <property type="match status" value="1"/>
</dbReference>